<gene>
    <name evidence="2" type="ORF">F7725_025691</name>
</gene>
<evidence type="ECO:0000313" key="3">
    <source>
        <dbReference type="Proteomes" id="UP000518266"/>
    </source>
</evidence>
<evidence type="ECO:0000259" key="1">
    <source>
        <dbReference type="Pfam" id="PF25787"/>
    </source>
</evidence>
<organism evidence="2 3">
    <name type="scientific">Dissostichus mawsoni</name>
    <name type="common">Antarctic cod</name>
    <dbReference type="NCBI Taxonomy" id="36200"/>
    <lineage>
        <taxon>Eukaryota</taxon>
        <taxon>Metazoa</taxon>
        <taxon>Chordata</taxon>
        <taxon>Craniata</taxon>
        <taxon>Vertebrata</taxon>
        <taxon>Euteleostomi</taxon>
        <taxon>Actinopterygii</taxon>
        <taxon>Neopterygii</taxon>
        <taxon>Teleostei</taxon>
        <taxon>Neoteleostei</taxon>
        <taxon>Acanthomorphata</taxon>
        <taxon>Eupercaria</taxon>
        <taxon>Perciformes</taxon>
        <taxon>Notothenioidei</taxon>
        <taxon>Nototheniidae</taxon>
        <taxon>Dissostichus</taxon>
    </lineage>
</organism>
<dbReference type="InterPro" id="IPR057667">
    <property type="entry name" value="HTH_SB"/>
</dbReference>
<keyword evidence="3" id="KW-1185">Reference proteome</keyword>
<evidence type="ECO:0000313" key="2">
    <source>
        <dbReference type="EMBL" id="KAF3832026.1"/>
    </source>
</evidence>
<feature type="domain" description="Sleeping Beauty transposase HTH" evidence="1">
    <location>
        <begin position="2"/>
        <end position="33"/>
    </location>
</feature>
<dbReference type="InterPro" id="IPR009057">
    <property type="entry name" value="Homeodomain-like_sf"/>
</dbReference>
<dbReference type="Proteomes" id="UP000518266">
    <property type="component" value="Unassembled WGS sequence"/>
</dbReference>
<dbReference type="InterPro" id="IPR036388">
    <property type="entry name" value="WH-like_DNA-bd_sf"/>
</dbReference>
<proteinExistence type="predicted"/>
<sequence>MDLKKRIIDFNKSGKSLGAISKQLKVPRSTVHTMCSCHTAMIRKKRELSPATERKLVRMVKSQRRTTKKQVCNELGAAGTQACFTSLWAERKPWLQKGHIEAPLKGHIEAPLKGHIEAPLKGHIEAPLKGHMRLH</sequence>
<accession>A0A7J5X502</accession>
<dbReference type="Pfam" id="PF25787">
    <property type="entry name" value="HTH_SB"/>
    <property type="match status" value="1"/>
</dbReference>
<name>A0A7J5X502_DISMA</name>
<protein>
    <recommendedName>
        <fullName evidence="1">Sleeping Beauty transposase HTH domain-containing protein</fullName>
    </recommendedName>
</protein>
<reference evidence="2 3" key="1">
    <citation type="submission" date="2020-03" db="EMBL/GenBank/DDBJ databases">
        <title>Dissostichus mawsoni Genome sequencing and assembly.</title>
        <authorList>
            <person name="Park H."/>
        </authorList>
    </citation>
    <scope>NUCLEOTIDE SEQUENCE [LARGE SCALE GENOMIC DNA]</scope>
    <source>
        <strain evidence="2">DM0001</strain>
        <tissue evidence="2">Muscle</tissue>
    </source>
</reference>
<dbReference type="OrthoDB" id="3263820at2759"/>
<dbReference type="AlphaFoldDB" id="A0A7J5X502"/>
<comment type="caution">
    <text evidence="2">The sequence shown here is derived from an EMBL/GenBank/DDBJ whole genome shotgun (WGS) entry which is preliminary data.</text>
</comment>
<dbReference type="EMBL" id="JAAKFY010000027">
    <property type="protein sequence ID" value="KAF3832026.1"/>
    <property type="molecule type" value="Genomic_DNA"/>
</dbReference>
<dbReference type="SUPFAM" id="SSF46689">
    <property type="entry name" value="Homeodomain-like"/>
    <property type="match status" value="1"/>
</dbReference>
<dbReference type="Gene3D" id="1.10.10.10">
    <property type="entry name" value="Winged helix-like DNA-binding domain superfamily/Winged helix DNA-binding domain"/>
    <property type="match status" value="1"/>
</dbReference>